<evidence type="ECO:0000259" key="2">
    <source>
        <dbReference type="Pfam" id="PF11396"/>
    </source>
</evidence>
<dbReference type="SUPFAM" id="SSF160574">
    <property type="entry name" value="BT0923-like"/>
    <property type="match status" value="1"/>
</dbReference>
<proteinExistence type="predicted"/>
<feature type="domain" description="Putative beta-lactamase-inhibitor-like PepSY-like" evidence="2">
    <location>
        <begin position="166"/>
        <end position="195"/>
    </location>
</feature>
<organism evidence="3 4">
    <name type="scientific">Mucilaginibacter gossypii</name>
    <dbReference type="NCBI Taxonomy" id="551996"/>
    <lineage>
        <taxon>Bacteria</taxon>
        <taxon>Pseudomonadati</taxon>
        <taxon>Bacteroidota</taxon>
        <taxon>Sphingobacteriia</taxon>
        <taxon>Sphingobacteriales</taxon>
        <taxon>Sphingobacteriaceae</taxon>
        <taxon>Mucilaginibacter</taxon>
    </lineage>
</organism>
<protein>
    <submittedName>
        <fullName evidence="3">Putative beta-lactamase-inhibitor-like, PepSY-like</fullName>
    </submittedName>
</protein>
<dbReference type="InterPro" id="IPR021533">
    <property type="entry name" value="PepSY-like"/>
</dbReference>
<evidence type="ECO:0000256" key="1">
    <source>
        <dbReference type="SAM" id="SignalP"/>
    </source>
</evidence>
<dbReference type="AlphaFoldDB" id="A0A1G7R0B9"/>
<name>A0A1G7R0B9_9SPHI</name>
<dbReference type="EMBL" id="FNCG01000002">
    <property type="protein sequence ID" value="SDG03579.1"/>
    <property type="molecule type" value="Genomic_DNA"/>
</dbReference>
<evidence type="ECO:0000313" key="4">
    <source>
        <dbReference type="Proteomes" id="UP000199705"/>
    </source>
</evidence>
<reference evidence="4" key="1">
    <citation type="submission" date="2016-10" db="EMBL/GenBank/DDBJ databases">
        <authorList>
            <person name="Varghese N."/>
            <person name="Submissions S."/>
        </authorList>
    </citation>
    <scope>NUCLEOTIDE SEQUENCE [LARGE SCALE GENOMIC DNA]</scope>
    <source>
        <strain evidence="4">Gh-67</strain>
    </source>
</reference>
<dbReference type="Proteomes" id="UP000199705">
    <property type="component" value="Unassembled WGS sequence"/>
</dbReference>
<evidence type="ECO:0000313" key="3">
    <source>
        <dbReference type="EMBL" id="SDG03579.1"/>
    </source>
</evidence>
<dbReference type="Gene3D" id="3.40.1420.30">
    <property type="match status" value="1"/>
</dbReference>
<feature type="chain" id="PRO_5011546043" evidence="1">
    <location>
        <begin position="21"/>
        <end position="303"/>
    </location>
</feature>
<accession>A0A1G7R0B9</accession>
<feature type="signal peptide" evidence="1">
    <location>
        <begin position="1"/>
        <end position="20"/>
    </location>
</feature>
<dbReference type="STRING" id="551996.SAMN05192573_10269"/>
<gene>
    <name evidence="3" type="ORF">SAMN05192573_10269</name>
</gene>
<keyword evidence="4" id="KW-1185">Reference proteome</keyword>
<dbReference type="Pfam" id="PF11396">
    <property type="entry name" value="PepSY_like"/>
    <property type="match status" value="2"/>
</dbReference>
<sequence>MKMKSFYASLLMVGTIIGLASCKKENASKSASAGSVSSSAVTSTGAIAISLASSGTTTDSVYMVGCYGKHDTKDSVAFSTLPTVIGTYLTANYSGYTFKKAYSITDSTNTVINYIVVIKYNSALVGLKFTAAGTFVSILEQREGVDLKGPGWHLGGFFDNRDSKHRDTIAISALPSAVSNYFSTTYPTDTLLHASIAPDNVYILISQNGVLYSTTVTAAGKLVKRIQIEKHDLKHAVVAEANLPAAITTYLTATYPGYVFDKAFSESPGGTLQGYVVLITSNNTKYALIFNASGTFVRVLPIH</sequence>
<keyword evidence="1" id="KW-0732">Signal</keyword>
<feature type="domain" description="Putative beta-lactamase-inhibitor-like PepSY-like" evidence="2">
    <location>
        <begin position="232"/>
        <end position="296"/>
    </location>
</feature>
<dbReference type="PROSITE" id="PS51257">
    <property type="entry name" value="PROKAR_LIPOPROTEIN"/>
    <property type="match status" value="1"/>
</dbReference>